<feature type="region of interest" description="Disordered" evidence="5">
    <location>
        <begin position="178"/>
        <end position="236"/>
    </location>
</feature>
<feature type="compositionally biased region" description="Polar residues" evidence="5">
    <location>
        <begin position="434"/>
        <end position="449"/>
    </location>
</feature>
<comment type="caution">
    <text evidence="7">The sequence shown here is derived from an EMBL/GenBank/DDBJ whole genome shotgun (WGS) entry which is preliminary data.</text>
</comment>
<dbReference type="AlphaFoldDB" id="A0AA39WUJ1"/>
<feature type="compositionally biased region" description="Basic and acidic residues" evidence="5">
    <location>
        <begin position="960"/>
        <end position="971"/>
    </location>
</feature>
<feature type="compositionally biased region" description="Polar residues" evidence="5">
    <location>
        <begin position="823"/>
        <end position="835"/>
    </location>
</feature>
<dbReference type="InterPro" id="IPR050134">
    <property type="entry name" value="NAD-dep_sirtuin_deacylases"/>
</dbReference>
<feature type="compositionally biased region" description="Low complexity" evidence="5">
    <location>
        <begin position="286"/>
        <end position="303"/>
    </location>
</feature>
<evidence type="ECO:0000313" key="7">
    <source>
        <dbReference type="EMBL" id="KAK0621811.1"/>
    </source>
</evidence>
<accession>A0AA39WUJ1</accession>
<feature type="domain" description="Deacetylase sirtuin-type" evidence="6">
    <location>
        <begin position="7"/>
        <end position="710"/>
    </location>
</feature>
<feature type="compositionally biased region" description="Low complexity" evidence="5">
    <location>
        <begin position="1009"/>
        <end position="1031"/>
    </location>
</feature>
<feature type="compositionally biased region" description="Basic and acidic residues" evidence="5">
    <location>
        <begin position="889"/>
        <end position="906"/>
    </location>
</feature>
<evidence type="ECO:0000259" key="6">
    <source>
        <dbReference type="PROSITE" id="PS50305"/>
    </source>
</evidence>
<protein>
    <recommendedName>
        <fullName evidence="6">Deacetylase sirtuin-type domain-containing protein</fullName>
    </recommendedName>
</protein>
<feature type="compositionally biased region" description="Pro residues" evidence="5">
    <location>
        <begin position="972"/>
        <end position="994"/>
    </location>
</feature>
<feature type="compositionally biased region" description="Low complexity" evidence="5">
    <location>
        <begin position="61"/>
        <end position="71"/>
    </location>
</feature>
<dbReference type="PROSITE" id="PS50305">
    <property type="entry name" value="SIRTUIN"/>
    <property type="match status" value="1"/>
</dbReference>
<feature type="region of interest" description="Disordered" evidence="5">
    <location>
        <begin position="61"/>
        <end position="119"/>
    </location>
</feature>
<evidence type="ECO:0000256" key="2">
    <source>
        <dbReference type="ARBA" id="ARBA00022679"/>
    </source>
</evidence>
<name>A0AA39WUJ1_9PEZI</name>
<dbReference type="InterPro" id="IPR029035">
    <property type="entry name" value="DHS-like_NAD/FAD-binding_dom"/>
</dbReference>
<evidence type="ECO:0000256" key="5">
    <source>
        <dbReference type="SAM" id="MobiDB-lite"/>
    </source>
</evidence>
<organism evidence="7 8">
    <name type="scientific">Bombardia bombarda</name>
    <dbReference type="NCBI Taxonomy" id="252184"/>
    <lineage>
        <taxon>Eukaryota</taxon>
        <taxon>Fungi</taxon>
        <taxon>Dikarya</taxon>
        <taxon>Ascomycota</taxon>
        <taxon>Pezizomycotina</taxon>
        <taxon>Sordariomycetes</taxon>
        <taxon>Sordariomycetidae</taxon>
        <taxon>Sordariales</taxon>
        <taxon>Lasiosphaeriaceae</taxon>
        <taxon>Bombardia</taxon>
    </lineage>
</organism>
<keyword evidence="8" id="KW-1185">Reference proteome</keyword>
<dbReference type="Pfam" id="PF02146">
    <property type="entry name" value="SIR2"/>
    <property type="match status" value="3"/>
</dbReference>
<feature type="compositionally biased region" description="Low complexity" evidence="5">
    <location>
        <begin position="460"/>
        <end position="473"/>
    </location>
</feature>
<dbReference type="SUPFAM" id="SSF52467">
    <property type="entry name" value="DHS-like NAD/FAD-binding domain"/>
    <property type="match status" value="1"/>
</dbReference>
<dbReference type="InterPro" id="IPR026590">
    <property type="entry name" value="Ssirtuin_cat_dom"/>
</dbReference>
<feature type="compositionally biased region" description="Polar residues" evidence="5">
    <location>
        <begin position="474"/>
        <end position="488"/>
    </location>
</feature>
<keyword evidence="2" id="KW-0808">Transferase</keyword>
<dbReference type="GO" id="GO:0070403">
    <property type="term" value="F:NAD+ binding"/>
    <property type="evidence" value="ECO:0007669"/>
    <property type="project" value="InterPro"/>
</dbReference>
<reference evidence="7" key="1">
    <citation type="submission" date="2023-06" db="EMBL/GenBank/DDBJ databases">
        <title>Genome-scale phylogeny and comparative genomics of the fungal order Sordariales.</title>
        <authorList>
            <consortium name="Lawrence Berkeley National Laboratory"/>
            <person name="Hensen N."/>
            <person name="Bonometti L."/>
            <person name="Westerberg I."/>
            <person name="Brannstrom I.O."/>
            <person name="Guillou S."/>
            <person name="Cros-Aarteil S."/>
            <person name="Calhoun S."/>
            <person name="Haridas S."/>
            <person name="Kuo A."/>
            <person name="Mondo S."/>
            <person name="Pangilinan J."/>
            <person name="Riley R."/>
            <person name="LaButti K."/>
            <person name="Andreopoulos B."/>
            <person name="Lipzen A."/>
            <person name="Chen C."/>
            <person name="Yanf M."/>
            <person name="Daum C."/>
            <person name="Ng V."/>
            <person name="Clum A."/>
            <person name="Steindorff A."/>
            <person name="Ohm R."/>
            <person name="Martin F."/>
            <person name="Silar P."/>
            <person name="Natvig D."/>
            <person name="Lalanne C."/>
            <person name="Gautier V."/>
            <person name="Ament-velasquez S.L."/>
            <person name="Kruys A."/>
            <person name="Hutchinson M.I."/>
            <person name="Powell A.J."/>
            <person name="Barry K."/>
            <person name="Miller A.N."/>
            <person name="Grigoriev I.V."/>
            <person name="Debuchy R."/>
            <person name="Gladieux P."/>
            <person name="Thoren M.H."/>
            <person name="Johannesson H."/>
        </authorList>
    </citation>
    <scope>NUCLEOTIDE SEQUENCE</scope>
    <source>
        <strain evidence="7">SMH3391-2</strain>
    </source>
</reference>
<feature type="compositionally biased region" description="Low complexity" evidence="5">
    <location>
        <begin position="319"/>
        <end position="331"/>
    </location>
</feature>
<evidence type="ECO:0000256" key="3">
    <source>
        <dbReference type="ARBA" id="ARBA00023027"/>
    </source>
</evidence>
<feature type="compositionally biased region" description="Polar residues" evidence="5">
    <location>
        <begin position="309"/>
        <end position="318"/>
    </location>
</feature>
<sequence>MPTTQVEPGSESLLQDIANSLWKSRKVVVITGAGISTNSGIPDFRSENGLYSLIQAQFAAAATKETSSSSGDADESDRSSDRSSDHGDERPAKRRRISSGRTETARSIHQKEQAPEQVSIQETLDEICVKCEQEGDASALEPGQSDIASEDASAPVRSVESDVMECTTSGIQHDVPILDLGGRAHSPAPPDEPPGDRPGNMSRESSPLALAELTPLPSPRFSPGRLEGAYTTPERVGLKRCADFASSPPSMALDALRLPSDPDAPRTMGSSPLSSPPPILFDPYRESSSSPSDSSSQESSPSRFESEDPSSASTPLLTSQSSYASSSSRTSLPNMKGKDLFDAQIWSCPVKTSVFYTFTTTLRQKVRTVAPTSSHQFVSILRDSRKLVRCYTQNIDQLEERVGLSTSLSLGAGSRYRFSARAGRSSGGRGLLKESTTSNLTQTQVSSQNEEGRPKDSEGQSESQLEGQSSLSQDATLPSAQVESQSRLDSVDSPAGLEASSQPADTATPDATQSTVPAPPAPNRGVECVFLHGSLAELRCFVCGRTSSWDDDSRQADTLAGRQPTCPHCAGATAAREERGKRALGVGKLRPDIVLYGEEHPHAHLISPIVQHDLSLGPDMLLILGTSMRVHGLKVLVKEFAKAVHDRGGKVVFVNFTKPPDSVWADVIDYWVQWDCDAWVGDLQKRKPALWLPPGTVLPEDEKVKPVKPSRRISGGEASKKKESTSAVSNKRRESGGQSRKARKEDTAPSAKSGVEDAIQCSDSPPEEMPPPSSVPKKKAPKMPREPKLNPDAKRPASIRDHRLNGAYLVWKIMHDLRRATGNDITPSADSSPPSVKTRSKARRTRRSAPAALGSQDSIVEEIEATATQPDEDGTVAQVDGEATPPSPMKDELMAEPKEEPERDAPKMITGSPSLLEREDEPVVAEHDVSISAVVKSRKRKRTVTWKMVQGVETLVSLDDDPKPENEKEPAPEPVLLPPPPPPPPLPSPPPPSLPHTSAVFKPPPLPLPRSRTLPKPTIPKAALPKTTLPKPTLPDPTPTKPAEAPPRTSTSPPIPNLTRPASKPGFYETDRLIAMLSGRHEEELKQAEEPLINPTIVPVPKLPDIATGFQETDRLIARYNELAASRPTTPVPVQLAPLQNIQQGGGRRAMGPTAAERPKLQPLEPKVMSPGPVAAISPNVGSPVAMRHSNPFFLADPMQGRLGYPPIWLERPMSSYDGEREGGHEGMGGGYWCPGEQLQKEQEAAMMLSVLRGGGGGGGMWQPSRGG</sequence>
<dbReference type="EMBL" id="JAULSR010000004">
    <property type="protein sequence ID" value="KAK0621811.1"/>
    <property type="molecule type" value="Genomic_DNA"/>
</dbReference>
<comment type="caution">
    <text evidence="4">Lacks conserved residue(s) required for the propagation of feature annotation.</text>
</comment>
<proteinExistence type="inferred from homology"/>
<dbReference type="Proteomes" id="UP001174934">
    <property type="component" value="Unassembled WGS sequence"/>
</dbReference>
<feature type="compositionally biased region" description="Acidic residues" evidence="5">
    <location>
        <begin position="859"/>
        <end position="874"/>
    </location>
</feature>
<feature type="compositionally biased region" description="Basic and acidic residues" evidence="5">
    <location>
        <begin position="783"/>
        <end position="802"/>
    </location>
</feature>
<feature type="region of interest" description="Disordered" evidence="5">
    <location>
        <begin position="135"/>
        <end position="163"/>
    </location>
</feature>
<feature type="compositionally biased region" description="Basic residues" evidence="5">
    <location>
        <begin position="838"/>
        <end position="847"/>
    </location>
</feature>
<feature type="region of interest" description="Disordered" evidence="5">
    <location>
        <begin position="821"/>
        <end position="928"/>
    </location>
</feature>
<feature type="region of interest" description="Disordered" evidence="5">
    <location>
        <begin position="252"/>
        <end position="334"/>
    </location>
</feature>
<feature type="region of interest" description="Disordered" evidence="5">
    <location>
        <begin position="690"/>
        <end position="802"/>
    </location>
</feature>
<dbReference type="GO" id="GO:0017136">
    <property type="term" value="F:histone deacetylase activity, NAD-dependent"/>
    <property type="evidence" value="ECO:0007669"/>
    <property type="project" value="TreeGrafter"/>
</dbReference>
<dbReference type="PANTHER" id="PTHR11085">
    <property type="entry name" value="NAD-DEPENDENT PROTEIN DEACYLASE SIRTUIN-5, MITOCHONDRIAL-RELATED"/>
    <property type="match status" value="1"/>
</dbReference>
<dbReference type="InterPro" id="IPR003000">
    <property type="entry name" value="Sirtuin"/>
</dbReference>
<feature type="compositionally biased region" description="Polar residues" evidence="5">
    <location>
        <begin position="499"/>
        <end position="516"/>
    </location>
</feature>
<feature type="compositionally biased region" description="Basic and acidic residues" evidence="5">
    <location>
        <begin position="103"/>
        <end position="114"/>
    </location>
</feature>
<feature type="region of interest" description="Disordered" evidence="5">
    <location>
        <begin position="420"/>
        <end position="522"/>
    </location>
</feature>
<comment type="similarity">
    <text evidence="1">Belongs to the sirtuin family. Class I subfamily.</text>
</comment>
<dbReference type="PANTHER" id="PTHR11085:SF8">
    <property type="entry name" value="NAD-DEPENDENT HISTONE DEACETYLASE HST3"/>
    <property type="match status" value="1"/>
</dbReference>
<evidence type="ECO:0000313" key="8">
    <source>
        <dbReference type="Proteomes" id="UP001174934"/>
    </source>
</evidence>
<evidence type="ECO:0000256" key="1">
    <source>
        <dbReference type="ARBA" id="ARBA00006924"/>
    </source>
</evidence>
<gene>
    <name evidence="7" type="ORF">B0T17DRAFT_509127</name>
</gene>
<dbReference type="Gene3D" id="3.40.50.1220">
    <property type="entry name" value="TPP-binding domain"/>
    <property type="match status" value="2"/>
</dbReference>
<evidence type="ECO:0000256" key="4">
    <source>
        <dbReference type="PROSITE-ProRule" id="PRU00236"/>
    </source>
</evidence>
<feature type="compositionally biased region" description="Basic and acidic residues" evidence="5">
    <location>
        <begin position="76"/>
        <end position="91"/>
    </location>
</feature>
<dbReference type="GO" id="GO:0005634">
    <property type="term" value="C:nucleus"/>
    <property type="evidence" value="ECO:0007669"/>
    <property type="project" value="TreeGrafter"/>
</dbReference>
<keyword evidence="3" id="KW-0520">NAD</keyword>
<feature type="region of interest" description="Disordered" evidence="5">
    <location>
        <begin position="950"/>
        <end position="1067"/>
    </location>
</feature>